<feature type="region of interest" description="Disordered" evidence="2">
    <location>
        <begin position="1"/>
        <end position="40"/>
    </location>
</feature>
<dbReference type="SUPFAM" id="SSF55681">
    <property type="entry name" value="Class II aaRS and biotin synthetases"/>
    <property type="match status" value="1"/>
</dbReference>
<comment type="similarity">
    <text evidence="1">Belongs to the class-II aminoacyl-tRNA synthetase family. Type-1 seryl-tRNA synthetase subfamily.</text>
</comment>
<dbReference type="AlphaFoldDB" id="A0A8C3J509"/>
<dbReference type="InterPro" id="IPR045864">
    <property type="entry name" value="aa-tRNA-synth_II/BPL/LPL"/>
</dbReference>
<dbReference type="InterPro" id="IPR002317">
    <property type="entry name" value="Ser-tRNA-ligase_type_1"/>
</dbReference>
<evidence type="ECO:0000313" key="5">
    <source>
        <dbReference type="Proteomes" id="UP000694419"/>
    </source>
</evidence>
<keyword evidence="5" id="KW-1185">Reference proteome</keyword>
<organism evidence="4 5">
    <name type="scientific">Calidris pygmaea</name>
    <name type="common">Spoon-billed sandpiper</name>
    <dbReference type="NCBI Taxonomy" id="425635"/>
    <lineage>
        <taxon>Eukaryota</taxon>
        <taxon>Metazoa</taxon>
        <taxon>Chordata</taxon>
        <taxon>Craniata</taxon>
        <taxon>Vertebrata</taxon>
        <taxon>Euteleostomi</taxon>
        <taxon>Archelosauria</taxon>
        <taxon>Archosauria</taxon>
        <taxon>Dinosauria</taxon>
        <taxon>Saurischia</taxon>
        <taxon>Theropoda</taxon>
        <taxon>Coelurosauria</taxon>
        <taxon>Aves</taxon>
        <taxon>Neognathae</taxon>
        <taxon>Neoaves</taxon>
        <taxon>Charadriiformes</taxon>
        <taxon>Scolopacidae</taxon>
        <taxon>Calidris</taxon>
    </lineage>
</organism>
<accession>A0A8C3J509</accession>
<dbReference type="Ensembl" id="ENSCPGT00000001368.1">
    <property type="protein sequence ID" value="ENSCPGP00000001226.1"/>
    <property type="gene ID" value="ENSCPGG00000000963.1"/>
</dbReference>
<reference evidence="4" key="1">
    <citation type="submission" date="2025-08" db="UniProtKB">
        <authorList>
            <consortium name="Ensembl"/>
        </authorList>
    </citation>
    <scope>IDENTIFICATION</scope>
</reference>
<feature type="region of interest" description="Disordered" evidence="2">
    <location>
        <begin position="186"/>
        <end position="237"/>
    </location>
</feature>
<dbReference type="Gene3D" id="3.30.930.10">
    <property type="entry name" value="Bira Bifunctional Protein, Domain 2"/>
    <property type="match status" value="1"/>
</dbReference>
<proteinExistence type="inferred from homology"/>
<dbReference type="Proteomes" id="UP000694419">
    <property type="component" value="Unplaced"/>
</dbReference>
<reference evidence="4" key="2">
    <citation type="submission" date="2025-09" db="UniProtKB">
        <authorList>
            <consortium name="Ensembl"/>
        </authorList>
    </citation>
    <scope>IDENTIFICATION</scope>
</reference>
<evidence type="ECO:0000256" key="1">
    <source>
        <dbReference type="ARBA" id="ARBA00010728"/>
    </source>
</evidence>
<dbReference type="PRINTS" id="PR00981">
    <property type="entry name" value="TRNASYNTHSER"/>
</dbReference>
<dbReference type="Pfam" id="PF00587">
    <property type="entry name" value="tRNA-synt_2b"/>
    <property type="match status" value="1"/>
</dbReference>
<feature type="domain" description="Aminoacyl-tRNA synthetase class II (G/ P/ S/T)" evidence="3">
    <location>
        <begin position="100"/>
        <end position="174"/>
    </location>
</feature>
<dbReference type="GO" id="GO:0005524">
    <property type="term" value="F:ATP binding"/>
    <property type="evidence" value="ECO:0007669"/>
    <property type="project" value="InterPro"/>
</dbReference>
<dbReference type="GO" id="GO:0006434">
    <property type="term" value="P:seryl-tRNA aminoacylation"/>
    <property type="evidence" value="ECO:0007669"/>
    <property type="project" value="InterPro"/>
</dbReference>
<dbReference type="InterPro" id="IPR002314">
    <property type="entry name" value="aa-tRNA-synt_IIb"/>
</dbReference>
<feature type="compositionally biased region" description="Polar residues" evidence="2">
    <location>
        <begin position="28"/>
        <end position="37"/>
    </location>
</feature>
<protein>
    <recommendedName>
        <fullName evidence="3">Aminoacyl-tRNA synthetase class II (G/ P/ S/T) domain-containing protein</fullName>
    </recommendedName>
</protein>
<sequence>MGLSPLSLPGGHRDGIVPTVPSRRDTLSVPTPGNSPHLSVGQELHVPSQIISEASRRHPSCHPGAVGRADSGGWGLRDTPQRAHCCVVSPPLPQSPGSLNHAASKKLDLEAWFPGSGAFRELVSCSNCTDYQARRLRIRYGQTKKMLDKVEFVHMLNATMCATTRTICAILENYQTQEGVRVPEKLRDFMPPDKPPSPKPPPTPIPRGMSPSVPKKLQDFMPPDKTPPKNLPPLFPG</sequence>
<dbReference type="GO" id="GO:0004828">
    <property type="term" value="F:serine-tRNA ligase activity"/>
    <property type="evidence" value="ECO:0007669"/>
    <property type="project" value="InterPro"/>
</dbReference>
<evidence type="ECO:0000313" key="4">
    <source>
        <dbReference type="Ensembl" id="ENSCPGP00000001226.1"/>
    </source>
</evidence>
<evidence type="ECO:0000256" key="2">
    <source>
        <dbReference type="SAM" id="MobiDB-lite"/>
    </source>
</evidence>
<dbReference type="PANTHER" id="PTHR11778">
    <property type="entry name" value="SERYL-TRNA SYNTHETASE"/>
    <property type="match status" value="1"/>
</dbReference>
<evidence type="ECO:0000259" key="3">
    <source>
        <dbReference type="Pfam" id="PF00587"/>
    </source>
</evidence>
<name>A0A8C3J509_9CHAR</name>
<feature type="compositionally biased region" description="Pro residues" evidence="2">
    <location>
        <begin position="192"/>
        <end position="205"/>
    </location>
</feature>